<evidence type="ECO:0000313" key="5">
    <source>
        <dbReference type="Ensembl" id="ENSSSCP00000033800.2"/>
    </source>
</evidence>
<accession>A0A286ZQC3</accession>
<keyword evidence="6" id="KW-1185">Reference proteome</keyword>
<dbReference type="InterPro" id="IPR000980">
    <property type="entry name" value="SH2"/>
</dbReference>
<dbReference type="FunFam" id="3.30.505.10:FF:000075">
    <property type="entry name" value="SH2 domain containing 2A"/>
    <property type="match status" value="1"/>
</dbReference>
<dbReference type="PANTHER" id="PTHR14388:SF9">
    <property type="entry name" value="SH2 DOMAIN-CONTAINING PROTEIN 2A"/>
    <property type="match status" value="1"/>
</dbReference>
<evidence type="ECO:0000256" key="2">
    <source>
        <dbReference type="PROSITE-ProRule" id="PRU00191"/>
    </source>
</evidence>
<proteinExistence type="predicted"/>
<keyword evidence="1 2" id="KW-0727">SH2 domain</keyword>
<dbReference type="PROSITE" id="PS50001">
    <property type="entry name" value="SH2"/>
    <property type="match status" value="1"/>
</dbReference>
<dbReference type="Reactome" id="R-SSC-4420097">
    <property type="pathway name" value="VEGFA-VEGFR2 Pathway"/>
</dbReference>
<evidence type="ECO:0000313" key="7">
    <source>
        <dbReference type="VGNC" id="VGNC:92808"/>
    </source>
</evidence>
<dbReference type="GeneTree" id="ENSGT00940000161903"/>
<evidence type="ECO:0000313" key="6">
    <source>
        <dbReference type="Proteomes" id="UP000008227"/>
    </source>
</evidence>
<feature type="region of interest" description="Disordered" evidence="3">
    <location>
        <begin position="1"/>
        <end position="41"/>
    </location>
</feature>
<reference evidence="6" key="1">
    <citation type="submission" date="2009-11" db="EMBL/GenBank/DDBJ databases">
        <authorList>
            <consortium name="Porcine genome sequencing project"/>
        </authorList>
    </citation>
    <scope>NUCLEOTIDE SEQUENCE [LARGE SCALE GENOMIC DNA]</scope>
    <source>
        <strain evidence="6">Duroc</strain>
    </source>
</reference>
<protein>
    <submittedName>
        <fullName evidence="5">SH2 domain containing 2A</fullName>
    </submittedName>
</protein>
<feature type="compositionally biased region" description="Pro residues" evidence="3">
    <location>
        <begin position="388"/>
        <end position="399"/>
    </location>
</feature>
<dbReference type="AlphaFoldDB" id="A0A286ZQC3"/>
<dbReference type="FunCoup" id="A0A286ZQC3">
    <property type="interactions" value="148"/>
</dbReference>
<dbReference type="PRINTS" id="PR00401">
    <property type="entry name" value="SH2DOMAIN"/>
</dbReference>
<dbReference type="Pfam" id="PF00017">
    <property type="entry name" value="SH2"/>
    <property type="match status" value="1"/>
</dbReference>
<feature type="region of interest" description="Disordered" evidence="3">
    <location>
        <begin position="138"/>
        <end position="178"/>
    </location>
</feature>
<sequence>MTESAECSLERRGGQREEEGGQGAGDSGPEDRPALKRSASLPRFWDVGPSEGWLASQLSCPAPSFSDKPLCRLGPLHPLGSLLLPKKSPQHPSCISPAVMTVPVLGALPSPPARGSREAPAVTFSTFQPMDLNRRSCQGLGSLPGPRLQAPKAEEAQPSPRAPTVHVAAPGATCSPKDIGKAEEMPREEALSLQAETLAWFQKTQAHELLQHGEAPAWFHGFITRREAERLLETEPQGCYLVRFSESAVTFVLTYRSRTCCRHFLLAQLRDGRHVVLGEDSAHARLQDLLLHYTAGPLSPYGEKLTEPLPRQTPEPVGLSLRTEESDSGSKSQDSQPQYSPILKKEQSAAFKQKEGAGEPKEPTQPPRPKPRIPARPHLPPEVYTSPAPRPRPTPPHKPSNPIYHEPDEPIAFYAMGRGSPGEAPSNIYAEVEVKVPDSGGESPPRILRHEVLRKCQSRPVLGSQNPGSQQLHSQNSVAEPGLPLPHQPLPRWGHTLPHNLPRQVLQDRGQAWLPLGPPQ</sequence>
<dbReference type="STRING" id="9823.ENSSSCP00000033800"/>
<dbReference type="InterPro" id="IPR036860">
    <property type="entry name" value="SH2_dom_sf"/>
</dbReference>
<dbReference type="SMR" id="A0A286ZQC3"/>
<dbReference type="InParanoid" id="A0A286ZQC3"/>
<dbReference type="GO" id="GO:0005737">
    <property type="term" value="C:cytoplasm"/>
    <property type="evidence" value="ECO:0000318"/>
    <property type="project" value="GO_Central"/>
</dbReference>
<dbReference type="ExpressionAtlas" id="A0A286ZQC3">
    <property type="expression patterns" value="baseline and differential"/>
</dbReference>
<dbReference type="PANTHER" id="PTHR14388">
    <property type="entry name" value="T CELL-SPECIFIC ADAPTER PROTEIN TSAD"/>
    <property type="match status" value="1"/>
</dbReference>
<evidence type="ECO:0000256" key="3">
    <source>
        <dbReference type="SAM" id="MobiDB-lite"/>
    </source>
</evidence>
<dbReference type="SUPFAM" id="SSF55550">
    <property type="entry name" value="SH2 domain"/>
    <property type="match status" value="1"/>
</dbReference>
<feature type="domain" description="SH2" evidence="4">
    <location>
        <begin position="218"/>
        <end position="309"/>
    </location>
</feature>
<feature type="compositionally biased region" description="Polar residues" evidence="3">
    <location>
        <begin position="463"/>
        <end position="478"/>
    </location>
</feature>
<reference evidence="5" key="2">
    <citation type="journal article" date="2020" name="Gigascience">
        <title>An improved pig reference genome sequence to enable pig genetics and genomics research.</title>
        <authorList>
            <person name="Warr A."/>
            <person name="Affara N."/>
            <person name="Aken B."/>
            <person name="Beiki H."/>
            <person name="Bickhart D.M."/>
            <person name="Billis K."/>
            <person name="Chow W."/>
            <person name="Eory L."/>
            <person name="Finlayson H.A."/>
            <person name="Flicek P."/>
            <person name="Giron C.G."/>
            <person name="Griffin D.K."/>
            <person name="Hall R."/>
            <person name="Hannum G."/>
            <person name="Hourlier T."/>
            <person name="Howe K."/>
            <person name="Hume D.A."/>
            <person name="Izuogu O."/>
            <person name="Kim K."/>
            <person name="Koren S."/>
            <person name="Liu H."/>
            <person name="Manchanda N."/>
            <person name="Martin F.J."/>
            <person name="Nonneman D.J."/>
            <person name="O'Connor R.E."/>
            <person name="Phillippy A.M."/>
            <person name="Rohrer G.A."/>
            <person name="Rosen B.D."/>
            <person name="Rund L.A."/>
            <person name="Sargent C.A."/>
            <person name="Schook L.B."/>
            <person name="Schroeder S.G."/>
            <person name="Schwartz A.S."/>
            <person name="Skinner B.M."/>
            <person name="Talbot R."/>
            <person name="Tseng E."/>
            <person name="Tuggle C.K."/>
            <person name="Watson M."/>
            <person name="Smith T.P.L."/>
            <person name="Archibald A.L."/>
        </authorList>
    </citation>
    <scope>NUCLEOTIDE SEQUENCE [LARGE SCALE GENOMIC DNA]</scope>
    <source>
        <strain evidence="5">Duroc</strain>
    </source>
</reference>
<evidence type="ECO:0000259" key="4">
    <source>
        <dbReference type="PROSITE" id="PS50001"/>
    </source>
</evidence>
<feature type="region of interest" description="Disordered" evidence="3">
    <location>
        <begin position="458"/>
        <end position="499"/>
    </location>
</feature>
<gene>
    <name evidence="5 7" type="primary">SH2D2A</name>
</gene>
<reference evidence="5" key="4">
    <citation type="submission" date="2025-09" db="UniProtKB">
        <authorList>
            <consortium name="Ensembl"/>
        </authorList>
    </citation>
    <scope>IDENTIFICATION</scope>
</reference>
<feature type="compositionally biased region" description="Polar residues" evidence="3">
    <location>
        <begin position="329"/>
        <end position="339"/>
    </location>
</feature>
<dbReference type="Bgee" id="ENSSSCG00000006466">
    <property type="expression patterns" value="Expressed in blood and 22 other cell types or tissues"/>
</dbReference>
<dbReference type="VGNC" id="VGNC:92808">
    <property type="gene designation" value="SH2D2A"/>
</dbReference>
<organism evidence="5 6">
    <name type="scientific">Sus scrofa</name>
    <name type="common">Pig</name>
    <dbReference type="NCBI Taxonomy" id="9823"/>
    <lineage>
        <taxon>Eukaryota</taxon>
        <taxon>Metazoa</taxon>
        <taxon>Chordata</taxon>
        <taxon>Craniata</taxon>
        <taxon>Vertebrata</taxon>
        <taxon>Euteleostomi</taxon>
        <taxon>Mammalia</taxon>
        <taxon>Eutheria</taxon>
        <taxon>Laurasiatheria</taxon>
        <taxon>Artiodactyla</taxon>
        <taxon>Suina</taxon>
        <taxon>Suidae</taxon>
        <taxon>Sus</taxon>
    </lineage>
</organism>
<dbReference type="Ensembl" id="ENSSSCT00000043759.2">
    <property type="protein sequence ID" value="ENSSSCP00000033800.2"/>
    <property type="gene ID" value="ENSSSCG00000006466.4"/>
</dbReference>
<reference evidence="5" key="3">
    <citation type="submission" date="2025-08" db="UniProtKB">
        <authorList>
            <consortium name="Ensembl"/>
        </authorList>
    </citation>
    <scope>IDENTIFICATION</scope>
</reference>
<feature type="compositionally biased region" description="Basic and acidic residues" evidence="3">
    <location>
        <begin position="343"/>
        <end position="362"/>
    </location>
</feature>
<dbReference type="SMART" id="SM00252">
    <property type="entry name" value="SH2"/>
    <property type="match status" value="1"/>
</dbReference>
<dbReference type="Gene3D" id="3.30.505.10">
    <property type="entry name" value="SH2 domain"/>
    <property type="match status" value="1"/>
</dbReference>
<feature type="region of interest" description="Disordered" evidence="3">
    <location>
        <begin position="300"/>
        <end position="425"/>
    </location>
</feature>
<dbReference type="Proteomes" id="UP000008227">
    <property type="component" value="Chromosome 4"/>
</dbReference>
<name>A0A286ZQC3_PIG</name>
<evidence type="ECO:0000256" key="1">
    <source>
        <dbReference type="ARBA" id="ARBA00022999"/>
    </source>
</evidence>
<feature type="compositionally biased region" description="Basic and acidic residues" evidence="3">
    <location>
        <begin position="8"/>
        <end position="19"/>
    </location>
</feature>